<evidence type="ECO:0000313" key="3">
    <source>
        <dbReference type="Proteomes" id="UP000827284"/>
    </source>
</evidence>
<comment type="caution">
    <text evidence="2">The sequence shown here is derived from an EMBL/GenBank/DDBJ whole genome shotgun (WGS) entry which is preliminary data.</text>
</comment>
<dbReference type="Proteomes" id="UP000827284">
    <property type="component" value="Unassembled WGS sequence"/>
</dbReference>
<reference evidence="2" key="2">
    <citation type="journal article" date="2022" name="Microbiol. Resour. Announc.">
        <title>Whole-Genome Sequence of Entomortierella parvispora E1425, a Mucoromycotan Fungus Associated with Burkholderiaceae-Related Endosymbiotic Bacteria.</title>
        <authorList>
            <person name="Herlambang A."/>
            <person name="Guo Y."/>
            <person name="Takashima Y."/>
            <person name="Narisawa K."/>
            <person name="Ohta H."/>
            <person name="Nishizawa T."/>
        </authorList>
    </citation>
    <scope>NUCLEOTIDE SEQUENCE</scope>
    <source>
        <strain evidence="2">E1425</strain>
    </source>
</reference>
<accession>A0A9P3H694</accession>
<evidence type="ECO:0000313" key="2">
    <source>
        <dbReference type="EMBL" id="GJJ70513.1"/>
    </source>
</evidence>
<dbReference type="OrthoDB" id="10488110at2759"/>
<dbReference type="AlphaFoldDB" id="A0A9P3H694"/>
<gene>
    <name evidence="2" type="ORF">EMPS_02862</name>
</gene>
<feature type="signal peptide" evidence="1">
    <location>
        <begin position="1"/>
        <end position="19"/>
    </location>
</feature>
<sequence>MKYLLGLLLVSLLASAAIADNAVDVTNIASNTVVVGYSCVAGSGATSVQVMIGDPTADSPSATGEQDGLTCDGAQHTATIALTTTAGQPPLHSGEQVQVRVGLVDLNDNVVTGQNKLVTLA</sequence>
<evidence type="ECO:0000256" key="1">
    <source>
        <dbReference type="SAM" id="SignalP"/>
    </source>
</evidence>
<feature type="chain" id="PRO_5040326063" evidence="1">
    <location>
        <begin position="20"/>
        <end position="121"/>
    </location>
</feature>
<organism evidence="2 3">
    <name type="scientific">Entomortierella parvispora</name>
    <dbReference type="NCBI Taxonomy" id="205924"/>
    <lineage>
        <taxon>Eukaryota</taxon>
        <taxon>Fungi</taxon>
        <taxon>Fungi incertae sedis</taxon>
        <taxon>Mucoromycota</taxon>
        <taxon>Mortierellomycotina</taxon>
        <taxon>Mortierellomycetes</taxon>
        <taxon>Mortierellales</taxon>
        <taxon>Mortierellaceae</taxon>
        <taxon>Entomortierella</taxon>
    </lineage>
</organism>
<proteinExistence type="predicted"/>
<reference evidence="2" key="1">
    <citation type="submission" date="2021-11" db="EMBL/GenBank/DDBJ databases">
        <authorList>
            <person name="Herlambang A."/>
            <person name="Guo Y."/>
            <person name="Takashima Y."/>
            <person name="Nishizawa T."/>
        </authorList>
    </citation>
    <scope>NUCLEOTIDE SEQUENCE</scope>
    <source>
        <strain evidence="2">E1425</strain>
    </source>
</reference>
<keyword evidence="3" id="KW-1185">Reference proteome</keyword>
<protein>
    <submittedName>
        <fullName evidence="2">Uncharacterized protein</fullName>
    </submittedName>
</protein>
<dbReference type="EMBL" id="BQFW01000004">
    <property type="protein sequence ID" value="GJJ70513.1"/>
    <property type="molecule type" value="Genomic_DNA"/>
</dbReference>
<name>A0A9P3H694_9FUNG</name>
<keyword evidence="1" id="KW-0732">Signal</keyword>